<proteinExistence type="predicted"/>
<dbReference type="InterPro" id="IPR006578">
    <property type="entry name" value="MADF-dom"/>
</dbReference>
<accession>A0A7R8UZX1</accession>
<feature type="compositionally biased region" description="Basic and acidic residues" evidence="1">
    <location>
        <begin position="183"/>
        <end position="197"/>
    </location>
</feature>
<sequence length="301" mass="34776">MPKWSDIRALQFLDIYEKHECLWNPRIEEYKNKSARNAAFDAMLAELQIPDLTANDIKLKIKSIRTTYKRELSTVLKAEANRTKDGPVYKPKLFWFHRADSFLRPVSTSRFSCCPSVQNKNESYDNSGEQYSITETKYSISENQAALRHKYKQETLQEMTMALGDTDTEEISSAQDEQNTQSMHEDTSGQQQHHHEQQQQSIPLGETIREETITIAPYRPNDAYETSGTIQESENITTVTRTSHEDDEYALFCRSVEAQLRSIPDSYSRSLAKFKIQQVLFEAETGHYRKTAFVTIPNPQP</sequence>
<dbReference type="Proteomes" id="UP000594454">
    <property type="component" value="Chromosome 5"/>
</dbReference>
<feature type="domain" description="MADF" evidence="2">
    <location>
        <begin position="11"/>
        <end position="108"/>
    </location>
</feature>
<evidence type="ECO:0000313" key="4">
    <source>
        <dbReference type="Proteomes" id="UP000594454"/>
    </source>
</evidence>
<protein>
    <recommendedName>
        <fullName evidence="2">MADF domain-containing protein</fullName>
    </recommendedName>
</protein>
<evidence type="ECO:0000313" key="3">
    <source>
        <dbReference type="EMBL" id="CAD7090245.1"/>
    </source>
</evidence>
<dbReference type="PROSITE" id="PS51029">
    <property type="entry name" value="MADF"/>
    <property type="match status" value="1"/>
</dbReference>
<dbReference type="EMBL" id="LR899013">
    <property type="protein sequence ID" value="CAD7090245.1"/>
    <property type="molecule type" value="Genomic_DNA"/>
</dbReference>
<dbReference type="Pfam" id="PF10545">
    <property type="entry name" value="MADF_DNA_bdg"/>
    <property type="match status" value="1"/>
</dbReference>
<feature type="region of interest" description="Disordered" evidence="1">
    <location>
        <begin position="167"/>
        <end position="206"/>
    </location>
</feature>
<feature type="compositionally biased region" description="Polar residues" evidence="1">
    <location>
        <begin position="171"/>
        <end position="182"/>
    </location>
</feature>
<gene>
    <name evidence="3" type="ORF">HERILL_LOCUS12739</name>
</gene>
<dbReference type="SMART" id="SM00595">
    <property type="entry name" value="MADF"/>
    <property type="match status" value="1"/>
</dbReference>
<evidence type="ECO:0000256" key="1">
    <source>
        <dbReference type="SAM" id="MobiDB-lite"/>
    </source>
</evidence>
<keyword evidence="4" id="KW-1185">Reference proteome</keyword>
<evidence type="ECO:0000259" key="2">
    <source>
        <dbReference type="PROSITE" id="PS51029"/>
    </source>
</evidence>
<reference evidence="3 4" key="1">
    <citation type="submission" date="2020-11" db="EMBL/GenBank/DDBJ databases">
        <authorList>
            <person name="Wallbank WR R."/>
            <person name="Pardo Diaz C."/>
            <person name="Kozak K."/>
            <person name="Martin S."/>
            <person name="Jiggins C."/>
            <person name="Moest M."/>
            <person name="Warren A I."/>
            <person name="Generalovic N T."/>
            <person name="Byers J.R.P. K."/>
            <person name="Montejo-Kovacevich G."/>
            <person name="Yen C E."/>
        </authorList>
    </citation>
    <scope>NUCLEOTIDE SEQUENCE [LARGE SCALE GENOMIC DNA]</scope>
</reference>
<dbReference type="OrthoDB" id="6577442at2759"/>
<dbReference type="AlphaFoldDB" id="A0A7R8UZX1"/>
<dbReference type="OMA" id="QPCLYNS"/>
<name>A0A7R8UZX1_HERIL</name>
<organism evidence="3 4">
    <name type="scientific">Hermetia illucens</name>
    <name type="common">Black soldier fly</name>
    <dbReference type="NCBI Taxonomy" id="343691"/>
    <lineage>
        <taxon>Eukaryota</taxon>
        <taxon>Metazoa</taxon>
        <taxon>Ecdysozoa</taxon>
        <taxon>Arthropoda</taxon>
        <taxon>Hexapoda</taxon>
        <taxon>Insecta</taxon>
        <taxon>Pterygota</taxon>
        <taxon>Neoptera</taxon>
        <taxon>Endopterygota</taxon>
        <taxon>Diptera</taxon>
        <taxon>Brachycera</taxon>
        <taxon>Stratiomyomorpha</taxon>
        <taxon>Stratiomyidae</taxon>
        <taxon>Hermetiinae</taxon>
        <taxon>Hermetia</taxon>
    </lineage>
</organism>
<dbReference type="PANTHER" id="PTHR21505">
    <property type="entry name" value="MADF DOMAIN-CONTAINING PROTEIN-RELATED"/>
    <property type="match status" value="1"/>
</dbReference>
<dbReference type="PANTHER" id="PTHR21505:SF8">
    <property type="entry name" value="DPT-YFP REPRESSOR BY OVEREXPRESSION, ISOFORM D-RELATED"/>
    <property type="match status" value="1"/>
</dbReference>
<dbReference type="InParanoid" id="A0A7R8UZX1"/>